<name>A0A1V6YJV5_PENNA</name>
<reference evidence="2" key="1">
    <citation type="journal article" date="2017" name="Nat. Microbiol.">
        <title>Global analysis of biosynthetic gene clusters reveals vast potential of secondary metabolite production in Penicillium species.</title>
        <authorList>
            <person name="Nielsen J.C."/>
            <person name="Grijseels S."/>
            <person name="Prigent S."/>
            <person name="Ji B."/>
            <person name="Dainat J."/>
            <person name="Nielsen K.F."/>
            <person name="Frisvad J.C."/>
            <person name="Workman M."/>
            <person name="Nielsen J."/>
        </authorList>
    </citation>
    <scope>NUCLEOTIDE SEQUENCE [LARGE SCALE GENOMIC DNA]</scope>
    <source>
        <strain evidence="2">IBT 13039</strain>
    </source>
</reference>
<sequence>MVRLAWSGSYGGISTPHYLLKHVVPQLPNKGSYEVVLLSTSSQAICLPACPRALISDDIFSQEKFFVSVPEQFKQFPNSTFRFIQGTATELNHHDRHVTVRLKDGDTEKIGYYALVIATGLNRDSEFLRASWNTVRAALPNAKKYHHRGGLADVETAGELDE</sequence>
<proteinExistence type="predicted"/>
<gene>
    <name evidence="1" type="ORF">PENNAL_c0019G07846</name>
</gene>
<dbReference type="InterPro" id="IPR036188">
    <property type="entry name" value="FAD/NAD-bd_sf"/>
</dbReference>
<keyword evidence="2" id="KW-1185">Reference proteome</keyword>
<dbReference type="Gene3D" id="3.50.50.60">
    <property type="entry name" value="FAD/NAD(P)-binding domain"/>
    <property type="match status" value="1"/>
</dbReference>
<organism evidence="1 2">
    <name type="scientific">Penicillium nalgiovense</name>
    <dbReference type="NCBI Taxonomy" id="60175"/>
    <lineage>
        <taxon>Eukaryota</taxon>
        <taxon>Fungi</taxon>
        <taxon>Dikarya</taxon>
        <taxon>Ascomycota</taxon>
        <taxon>Pezizomycotina</taxon>
        <taxon>Eurotiomycetes</taxon>
        <taxon>Eurotiomycetidae</taxon>
        <taxon>Eurotiales</taxon>
        <taxon>Aspergillaceae</taxon>
        <taxon>Penicillium</taxon>
    </lineage>
</organism>
<dbReference type="Proteomes" id="UP000191691">
    <property type="component" value="Unassembled WGS sequence"/>
</dbReference>
<dbReference type="STRING" id="60175.A0A1V6YJV5"/>
<comment type="caution">
    <text evidence="1">The sequence shown here is derived from an EMBL/GenBank/DDBJ whole genome shotgun (WGS) entry which is preliminary data.</text>
</comment>
<accession>A0A1V6YJV5</accession>
<evidence type="ECO:0000313" key="2">
    <source>
        <dbReference type="Proteomes" id="UP000191691"/>
    </source>
</evidence>
<dbReference type="EMBL" id="MOOB01000019">
    <property type="protein sequence ID" value="OQE87725.1"/>
    <property type="molecule type" value="Genomic_DNA"/>
</dbReference>
<protein>
    <recommendedName>
        <fullName evidence="3">FAD/NAD(P)-binding domain-containing protein</fullName>
    </recommendedName>
</protein>
<evidence type="ECO:0000313" key="1">
    <source>
        <dbReference type="EMBL" id="OQE87725.1"/>
    </source>
</evidence>
<dbReference type="SUPFAM" id="SSF51905">
    <property type="entry name" value="FAD/NAD(P)-binding domain"/>
    <property type="match status" value="1"/>
</dbReference>
<evidence type="ECO:0008006" key="3">
    <source>
        <dbReference type="Google" id="ProtNLM"/>
    </source>
</evidence>
<dbReference type="AlphaFoldDB" id="A0A1V6YJV5"/>